<proteinExistence type="predicted"/>
<dbReference type="GO" id="GO:0003964">
    <property type="term" value="F:RNA-directed DNA polymerase activity"/>
    <property type="evidence" value="ECO:0007669"/>
    <property type="project" value="UniProtKB-KW"/>
</dbReference>
<organism evidence="1">
    <name type="scientific">Tanacetum cinerariifolium</name>
    <name type="common">Dalmatian daisy</name>
    <name type="synonym">Chrysanthemum cinerariifolium</name>
    <dbReference type="NCBI Taxonomy" id="118510"/>
    <lineage>
        <taxon>Eukaryota</taxon>
        <taxon>Viridiplantae</taxon>
        <taxon>Streptophyta</taxon>
        <taxon>Embryophyta</taxon>
        <taxon>Tracheophyta</taxon>
        <taxon>Spermatophyta</taxon>
        <taxon>Magnoliopsida</taxon>
        <taxon>eudicotyledons</taxon>
        <taxon>Gunneridae</taxon>
        <taxon>Pentapetalae</taxon>
        <taxon>asterids</taxon>
        <taxon>campanulids</taxon>
        <taxon>Asterales</taxon>
        <taxon>Asteraceae</taxon>
        <taxon>Asteroideae</taxon>
        <taxon>Anthemideae</taxon>
        <taxon>Anthemidinae</taxon>
        <taxon>Tanacetum</taxon>
    </lineage>
</organism>
<keyword evidence="1" id="KW-0548">Nucleotidyltransferase</keyword>
<keyword evidence="1" id="KW-0808">Transferase</keyword>
<dbReference type="EMBL" id="BKCJ011041168">
    <property type="protein sequence ID" value="GFC73158.1"/>
    <property type="molecule type" value="Genomic_DNA"/>
</dbReference>
<evidence type="ECO:0000313" key="1">
    <source>
        <dbReference type="EMBL" id="GFC73158.1"/>
    </source>
</evidence>
<dbReference type="AlphaFoldDB" id="A0A699QNA3"/>
<sequence length="170" mass="19184">MVVKEAFHNHFASRFKMPTFPGIKINFSFPNRLSPKHATDIERDVSREEIREAVWNCEDNKSPGPDGYTFEFFKKYWGSIGPDFCEAVDYFFAKGAFSRGCNSSFIALIPKGLSGLDRNGVNGFEGDPLAPLLFILVMETLHLSINRVVEAGLFKGEWSNENLRGIINIL</sequence>
<gene>
    <name evidence="1" type="ORF">Tci_845128</name>
</gene>
<dbReference type="InterPro" id="IPR052343">
    <property type="entry name" value="Retrotransposon-Effector_Assoc"/>
</dbReference>
<keyword evidence="1" id="KW-0695">RNA-directed DNA polymerase</keyword>
<dbReference type="PANTHER" id="PTHR46890:SF48">
    <property type="entry name" value="RNA-DIRECTED DNA POLYMERASE"/>
    <property type="match status" value="1"/>
</dbReference>
<accession>A0A699QNA3</accession>
<protein>
    <submittedName>
        <fullName evidence="1">RNA-directed DNA polymerase, eukaryota, reverse transcriptase zinc-binding domain protein</fullName>
    </submittedName>
</protein>
<comment type="caution">
    <text evidence="1">The sequence shown here is derived from an EMBL/GenBank/DDBJ whole genome shotgun (WGS) entry which is preliminary data.</text>
</comment>
<feature type="non-terminal residue" evidence="1">
    <location>
        <position position="170"/>
    </location>
</feature>
<reference evidence="1" key="1">
    <citation type="journal article" date="2019" name="Sci. Rep.">
        <title>Draft genome of Tanacetum cinerariifolium, the natural source of mosquito coil.</title>
        <authorList>
            <person name="Yamashiro T."/>
            <person name="Shiraishi A."/>
            <person name="Satake H."/>
            <person name="Nakayama K."/>
        </authorList>
    </citation>
    <scope>NUCLEOTIDE SEQUENCE</scope>
</reference>
<dbReference type="PANTHER" id="PTHR46890">
    <property type="entry name" value="NON-LTR RETROLELEMENT REVERSE TRANSCRIPTASE-LIKE PROTEIN-RELATED"/>
    <property type="match status" value="1"/>
</dbReference>
<name>A0A699QNA3_TANCI</name>